<feature type="domain" description="AMP-binding enzyme C-terminal" evidence="6">
    <location>
        <begin position="482"/>
        <end position="556"/>
    </location>
</feature>
<dbReference type="EC" id="6.2.1.-" evidence="7"/>
<dbReference type="InterPro" id="IPR042099">
    <property type="entry name" value="ANL_N_sf"/>
</dbReference>
<proteinExistence type="inferred from homology"/>
<dbReference type="EMBL" id="FWFF01000005">
    <property type="protein sequence ID" value="SLM95453.1"/>
    <property type="molecule type" value="Genomic_DNA"/>
</dbReference>
<name>A0A1X6X8N8_9MICO</name>
<dbReference type="GO" id="GO:0006631">
    <property type="term" value="P:fatty acid metabolic process"/>
    <property type="evidence" value="ECO:0007669"/>
    <property type="project" value="UniProtKB-KW"/>
</dbReference>
<dbReference type="Gene3D" id="3.40.50.12780">
    <property type="entry name" value="N-terminal domain of ligase-like"/>
    <property type="match status" value="1"/>
</dbReference>
<dbReference type="NCBIfam" id="NF004837">
    <property type="entry name" value="PRK06187.1"/>
    <property type="match status" value="1"/>
</dbReference>
<feature type="domain" description="AMP-dependent synthetase/ligase" evidence="5">
    <location>
        <begin position="47"/>
        <end position="431"/>
    </location>
</feature>
<evidence type="ECO:0000256" key="1">
    <source>
        <dbReference type="ARBA" id="ARBA00006432"/>
    </source>
</evidence>
<dbReference type="Proteomes" id="UP000196581">
    <property type="component" value="Unassembled WGS sequence"/>
</dbReference>
<dbReference type="SUPFAM" id="SSF56801">
    <property type="entry name" value="Acetyl-CoA synthetase-like"/>
    <property type="match status" value="1"/>
</dbReference>
<dbReference type="InterPro" id="IPR025110">
    <property type="entry name" value="AMP-bd_C"/>
</dbReference>
<evidence type="ECO:0000256" key="3">
    <source>
        <dbReference type="ARBA" id="ARBA00022832"/>
    </source>
</evidence>
<keyword evidence="3" id="KW-0276">Fatty acid metabolism</keyword>
<dbReference type="PANTHER" id="PTHR43859">
    <property type="entry name" value="ACYL-ACTIVATING ENZYME"/>
    <property type="match status" value="1"/>
</dbReference>
<evidence type="ECO:0000259" key="6">
    <source>
        <dbReference type="Pfam" id="PF13193"/>
    </source>
</evidence>
<evidence type="ECO:0000256" key="4">
    <source>
        <dbReference type="ARBA" id="ARBA00023098"/>
    </source>
</evidence>
<dbReference type="PANTHER" id="PTHR43859:SF4">
    <property type="entry name" value="BUTANOATE--COA LIGASE AAE1-RELATED"/>
    <property type="match status" value="1"/>
</dbReference>
<protein>
    <submittedName>
        <fullName evidence="7">Medium-chain-fatty-acid--CoA ligase</fullName>
        <ecNumber evidence="7">6.2.1.-</ecNumber>
    </submittedName>
</protein>
<dbReference type="GO" id="GO:0016874">
    <property type="term" value="F:ligase activity"/>
    <property type="evidence" value="ECO:0007669"/>
    <property type="project" value="UniProtKB-KW"/>
</dbReference>
<dbReference type="InterPro" id="IPR000873">
    <property type="entry name" value="AMP-dep_synth/lig_dom"/>
</dbReference>
<comment type="similarity">
    <text evidence="1">Belongs to the ATP-dependent AMP-binding enzyme family.</text>
</comment>
<sequence>MRCETGAVSVPCGSQQIRSLHPEVPMLRGIPSTMGDDYQLNVLSLLRHAAVNFPNTEVVYRRSDGDWGRSTYAEEMRRVSRIAHALTKLGIGPESTVGVLDWNSRRHFELYFAVPALGATMVQLNLRLGEADLAYVVNHSQTQYVVVDESLLPIAEKLAAGSYVKQWIVASDTPSSQVETSLENVVFLEDLMAEESDEYDFEQVEESTAAYAGYTTGTTGKPKGVYYSNRASYLHTMAITAGLKVGYTDVIMPITPMFHVLSWGFPQMAAGAGAKVVLPGQFAAAEMGAIAKAFVDEEVTVANGAPAIFAGLLEYIRAQDETPDLSRARLISGSTEPPVSLMKGFRELTGAEVIHAYGASETTPVVSVNWQIKPELGELDEDAKWDLKRSQGLPVAGVEVKVVDPTGEELPRDGKSMGELLIRGPWIATAYHKLDDNAERFDDGWWKSGDVAVINEAGYVKLTDRLKDVIKSGGEWISSIDMENAIMDDARVLEAAVIAVPDEKWDERPVAYVVLRDGETVSADEVREGLLEKFAKWQLPDVIEFVTELPRTSVGKLDKKVLRTQHLGQDS</sequence>
<evidence type="ECO:0000313" key="8">
    <source>
        <dbReference type="Proteomes" id="UP000196581"/>
    </source>
</evidence>
<gene>
    <name evidence="7" type="ORF">FM105_04820</name>
</gene>
<keyword evidence="8" id="KW-1185">Reference proteome</keyword>
<keyword evidence="2 7" id="KW-0436">Ligase</keyword>
<dbReference type="Pfam" id="PF00501">
    <property type="entry name" value="AMP-binding"/>
    <property type="match status" value="1"/>
</dbReference>
<reference evidence="8" key="1">
    <citation type="submission" date="2017-02" db="EMBL/GenBank/DDBJ databases">
        <authorList>
            <person name="Dridi B."/>
        </authorList>
    </citation>
    <scope>NUCLEOTIDE SEQUENCE [LARGE SCALE GENOMIC DNA]</scope>
    <source>
        <strain evidence="8">B Co 03.10</strain>
    </source>
</reference>
<dbReference type="Gene3D" id="3.30.300.30">
    <property type="match status" value="1"/>
</dbReference>
<evidence type="ECO:0000256" key="2">
    <source>
        <dbReference type="ARBA" id="ARBA00022598"/>
    </source>
</evidence>
<dbReference type="AlphaFoldDB" id="A0A1X6X8N8"/>
<dbReference type="Pfam" id="PF13193">
    <property type="entry name" value="AMP-binding_C"/>
    <property type="match status" value="1"/>
</dbReference>
<dbReference type="InterPro" id="IPR045851">
    <property type="entry name" value="AMP-bd_C_sf"/>
</dbReference>
<evidence type="ECO:0000313" key="7">
    <source>
        <dbReference type="EMBL" id="SLM95453.1"/>
    </source>
</evidence>
<accession>A0A1X6X8N8</accession>
<organism evidence="7 8">
    <name type="scientific">Brevibacterium yomogidense</name>
    <dbReference type="NCBI Taxonomy" id="946573"/>
    <lineage>
        <taxon>Bacteria</taxon>
        <taxon>Bacillati</taxon>
        <taxon>Actinomycetota</taxon>
        <taxon>Actinomycetes</taxon>
        <taxon>Micrococcales</taxon>
        <taxon>Brevibacteriaceae</taxon>
        <taxon>Brevibacterium</taxon>
    </lineage>
</organism>
<keyword evidence="4" id="KW-0443">Lipid metabolism</keyword>
<evidence type="ECO:0000259" key="5">
    <source>
        <dbReference type="Pfam" id="PF00501"/>
    </source>
</evidence>
<dbReference type="FunFam" id="3.30.300.30:FF:000008">
    <property type="entry name" value="2,3-dihydroxybenzoate-AMP ligase"/>
    <property type="match status" value="1"/>
</dbReference>